<organism evidence="1 2">
    <name type="scientific">Deinococcus seoulensis</name>
    <dbReference type="NCBI Taxonomy" id="1837379"/>
    <lineage>
        <taxon>Bacteria</taxon>
        <taxon>Thermotogati</taxon>
        <taxon>Deinococcota</taxon>
        <taxon>Deinococci</taxon>
        <taxon>Deinococcales</taxon>
        <taxon>Deinococcaceae</taxon>
        <taxon>Deinococcus</taxon>
    </lineage>
</organism>
<accession>A0ABQ2RU86</accession>
<proteinExistence type="predicted"/>
<dbReference type="EMBL" id="BMQM01000025">
    <property type="protein sequence ID" value="GGR67427.1"/>
    <property type="molecule type" value="Genomic_DNA"/>
</dbReference>
<reference evidence="2" key="1">
    <citation type="journal article" date="2019" name="Int. J. Syst. Evol. Microbiol.">
        <title>The Global Catalogue of Microorganisms (GCM) 10K type strain sequencing project: providing services to taxonomists for standard genome sequencing and annotation.</title>
        <authorList>
            <consortium name="The Broad Institute Genomics Platform"/>
            <consortium name="The Broad Institute Genome Sequencing Center for Infectious Disease"/>
            <person name="Wu L."/>
            <person name="Ma J."/>
        </authorList>
    </citation>
    <scope>NUCLEOTIDE SEQUENCE [LARGE SCALE GENOMIC DNA]</scope>
    <source>
        <strain evidence="2">JCM 31404</strain>
    </source>
</reference>
<gene>
    <name evidence="1" type="ORF">GCM10008959_32040</name>
</gene>
<evidence type="ECO:0000313" key="2">
    <source>
        <dbReference type="Proteomes" id="UP000634308"/>
    </source>
</evidence>
<dbReference type="Proteomes" id="UP000634308">
    <property type="component" value="Unassembled WGS sequence"/>
</dbReference>
<keyword evidence="2" id="KW-1185">Reference proteome</keyword>
<sequence>MRVTERYGWNSPASKDHSSYKTHVTSSVEIYSDVSVILQRQLFSSSRKLGGLLFGYHVGDRLRIVMASTVGIPDWYEGEHRNELKIDQRFILGWSEALYHLYGGRIEWVGNWIVSAGNEDYRAQSDMDILLEWAKAGLFDDRNILLTVKQEKDDFIVKTYAVNDDKTGCEVPNMFSRSKIS</sequence>
<protein>
    <submittedName>
        <fullName evidence="1">Uncharacterized protein</fullName>
    </submittedName>
</protein>
<name>A0ABQ2RU86_9DEIO</name>
<comment type="caution">
    <text evidence="1">The sequence shown here is derived from an EMBL/GenBank/DDBJ whole genome shotgun (WGS) entry which is preliminary data.</text>
</comment>
<evidence type="ECO:0000313" key="1">
    <source>
        <dbReference type="EMBL" id="GGR67427.1"/>
    </source>
</evidence>